<keyword evidence="11" id="KW-1185">Reference proteome</keyword>
<dbReference type="OrthoDB" id="10266058at2759"/>
<dbReference type="PANTHER" id="PTHR23139">
    <property type="entry name" value="RNA-BINDING PROTEIN"/>
    <property type="match status" value="1"/>
</dbReference>
<dbReference type="EMBL" id="CP090165">
    <property type="protein sequence ID" value="UJO15432.1"/>
    <property type="molecule type" value="Genomic_DNA"/>
</dbReference>
<evidence type="ECO:0000256" key="6">
    <source>
        <dbReference type="ARBA" id="ARBA00023242"/>
    </source>
</evidence>
<evidence type="ECO:0000256" key="4">
    <source>
        <dbReference type="ARBA" id="ARBA00022884"/>
    </source>
</evidence>
<feature type="compositionally biased region" description="Basic residues" evidence="8">
    <location>
        <begin position="85"/>
        <end position="96"/>
    </location>
</feature>
<evidence type="ECO:0000313" key="10">
    <source>
        <dbReference type="EMBL" id="UJO15432.1"/>
    </source>
</evidence>
<evidence type="ECO:0000256" key="8">
    <source>
        <dbReference type="SAM" id="MobiDB-lite"/>
    </source>
</evidence>
<feature type="compositionally biased region" description="Basic and acidic residues" evidence="8">
    <location>
        <begin position="132"/>
        <end position="212"/>
    </location>
</feature>
<keyword evidence="2" id="KW-0507">mRNA processing</keyword>
<evidence type="ECO:0000256" key="2">
    <source>
        <dbReference type="ARBA" id="ARBA00022664"/>
    </source>
</evidence>
<dbReference type="GO" id="GO:0006397">
    <property type="term" value="P:mRNA processing"/>
    <property type="evidence" value="ECO:0007669"/>
    <property type="project" value="UniProtKB-KW"/>
</dbReference>
<dbReference type="AlphaFoldDB" id="A0A9Q8LDK8"/>
<feature type="domain" description="RRM" evidence="9">
    <location>
        <begin position="429"/>
        <end position="507"/>
    </location>
</feature>
<dbReference type="CDD" id="cd12231">
    <property type="entry name" value="RRM2_U2AF65"/>
    <property type="match status" value="1"/>
</dbReference>
<feature type="compositionally biased region" description="Basic and acidic residues" evidence="8">
    <location>
        <begin position="60"/>
        <end position="84"/>
    </location>
</feature>
<gene>
    <name evidence="10" type="ORF">CLAFUR5_08327</name>
</gene>
<dbReference type="RefSeq" id="XP_047759798.1">
    <property type="nucleotide sequence ID" value="XM_047907475.1"/>
</dbReference>
<dbReference type="Gene3D" id="3.30.70.330">
    <property type="match status" value="3"/>
</dbReference>
<dbReference type="FunFam" id="3.30.70.330:FF:000097">
    <property type="entry name" value="U2 snRNP auxiliary factor large subunit"/>
    <property type="match status" value="1"/>
</dbReference>
<evidence type="ECO:0000256" key="3">
    <source>
        <dbReference type="ARBA" id="ARBA00022737"/>
    </source>
</evidence>
<dbReference type="GeneID" id="71988205"/>
<accession>A0A9Q8LDK8</accession>
<feature type="compositionally biased region" description="Low complexity" evidence="8">
    <location>
        <begin position="37"/>
        <end position="52"/>
    </location>
</feature>
<feature type="compositionally biased region" description="Gly residues" evidence="8">
    <location>
        <begin position="122"/>
        <end position="131"/>
    </location>
</feature>
<dbReference type="GO" id="GO:0008380">
    <property type="term" value="P:RNA splicing"/>
    <property type="evidence" value="ECO:0007669"/>
    <property type="project" value="UniProtKB-KW"/>
</dbReference>
<dbReference type="Pfam" id="PF00076">
    <property type="entry name" value="RRM_1"/>
    <property type="match status" value="2"/>
</dbReference>
<keyword evidence="6" id="KW-0539">Nucleus</keyword>
<evidence type="ECO:0000256" key="7">
    <source>
        <dbReference type="PROSITE-ProRule" id="PRU00176"/>
    </source>
</evidence>
<evidence type="ECO:0000259" key="9">
    <source>
        <dbReference type="PROSITE" id="PS50102"/>
    </source>
</evidence>
<dbReference type="InterPro" id="IPR035979">
    <property type="entry name" value="RBD_domain_sf"/>
</dbReference>
<feature type="domain" description="RRM" evidence="9">
    <location>
        <begin position="536"/>
        <end position="627"/>
    </location>
</feature>
<reference evidence="10" key="2">
    <citation type="journal article" date="2022" name="Microb. Genom.">
        <title>A chromosome-scale genome assembly of the tomato pathogen Cladosporium fulvum reveals a compartmentalized genome architecture and the presence of a dispensable chromosome.</title>
        <authorList>
            <person name="Zaccaron A.Z."/>
            <person name="Chen L.H."/>
            <person name="Samaras A."/>
            <person name="Stergiopoulos I."/>
        </authorList>
    </citation>
    <scope>NUCLEOTIDE SEQUENCE</scope>
    <source>
        <strain evidence="10">Race5_Kim</strain>
    </source>
</reference>
<sequence length="635" mass="70426">EEPRAASCPSLVPHPSTHTHTTRFDERRISYHPRSSLTTATPTPRLDLLTDTQPSKRGRLARDTHSSRDDRGGDRRRDRDGDRRDRRRSRSPHGRSRRDGPEVDSYSSSRGYREREREDRYSGGGGDGGGGNRRDDRDWGRDRGSARRDARRDDDGDRRRDRRGGDRGGGDDLFSDRRGGGRRDNRDRKDDGGGGGDRGRDRDDMRQLERQTARKSASPPPRKPKEPTPDLTEVTSILERKRRLTQWDIKPPGYENVTAEQAKLSGMFPLPGAPRQQPMDPQKLQAFMNQPGGEANKTALKPSTARQSKRLLIYNLPASATEDSIMDFFNLQLNGLNVTRGADPCISAQLSQDKTYALLEFKTPEDATNAMAFDGINMEPEAMVTNGNENGSARGLEIKRPKEYIVPVVTDDTENDAGVLSDVVPDTQNKISITNIPAYVDEDQTKELLNSFGELKNFVLVKYSSTGESRGIAFCEYKDPNSTKVAVESLNGMTLGDAAMKVRLASVGIQQVSGEMSVNAMSLMAGTARTDGEGGRVLSLMNMITPEELMDPDEADEILEDVKEECAKYGPLLDVKMPRPTGGSRQSNGIGKIYLKYESPESAAKALAALAGRKFADRTVVVTYFAEEYFDVNAW</sequence>
<keyword evidence="3" id="KW-0677">Repeat</keyword>
<evidence type="ECO:0000256" key="5">
    <source>
        <dbReference type="ARBA" id="ARBA00023187"/>
    </source>
</evidence>
<keyword evidence="4 7" id="KW-0694">RNA-binding</keyword>
<feature type="domain" description="RRM" evidence="9">
    <location>
        <begin position="309"/>
        <end position="403"/>
    </location>
</feature>
<dbReference type="PROSITE" id="PS50102">
    <property type="entry name" value="RRM"/>
    <property type="match status" value="3"/>
</dbReference>
<keyword evidence="5" id="KW-0508">mRNA splicing</keyword>
<dbReference type="KEGG" id="ffu:CLAFUR5_08327"/>
<dbReference type="SMART" id="SM00361">
    <property type="entry name" value="RRM_1"/>
    <property type="match status" value="1"/>
</dbReference>
<comment type="subcellular location">
    <subcellularLocation>
        <location evidence="1">Nucleus</location>
    </subcellularLocation>
</comment>
<feature type="non-terminal residue" evidence="10">
    <location>
        <position position="1"/>
    </location>
</feature>
<proteinExistence type="predicted"/>
<reference evidence="10" key="1">
    <citation type="submission" date="2021-12" db="EMBL/GenBank/DDBJ databases">
        <authorList>
            <person name="Zaccaron A."/>
            <person name="Stergiopoulos I."/>
        </authorList>
    </citation>
    <scope>NUCLEOTIDE SEQUENCE</scope>
    <source>
        <strain evidence="10">Race5_Kim</strain>
    </source>
</reference>
<dbReference type="CDD" id="cd12232">
    <property type="entry name" value="RRM3_U2AF65"/>
    <property type="match status" value="1"/>
</dbReference>
<dbReference type="NCBIfam" id="TIGR01642">
    <property type="entry name" value="U2AF_lg"/>
    <property type="match status" value="1"/>
</dbReference>
<protein>
    <submittedName>
        <fullName evidence="10">Splicing factor U2AF subunit</fullName>
    </submittedName>
</protein>
<dbReference type="InterPro" id="IPR012677">
    <property type="entry name" value="Nucleotide-bd_a/b_plait_sf"/>
</dbReference>
<name>A0A9Q8LDK8_PASFU</name>
<dbReference type="GO" id="GO:0003723">
    <property type="term" value="F:RNA binding"/>
    <property type="evidence" value="ECO:0007669"/>
    <property type="project" value="UniProtKB-UniRule"/>
</dbReference>
<dbReference type="Proteomes" id="UP000756132">
    <property type="component" value="Chromosome 3"/>
</dbReference>
<feature type="compositionally biased region" description="Basic and acidic residues" evidence="8">
    <location>
        <begin position="111"/>
        <end position="121"/>
    </location>
</feature>
<dbReference type="SMART" id="SM00360">
    <property type="entry name" value="RRM"/>
    <property type="match status" value="3"/>
</dbReference>
<feature type="region of interest" description="Disordered" evidence="8">
    <location>
        <begin position="1"/>
        <end position="235"/>
    </location>
</feature>
<dbReference type="InterPro" id="IPR003954">
    <property type="entry name" value="RRM_euk-type"/>
</dbReference>
<dbReference type="InterPro" id="IPR000504">
    <property type="entry name" value="RRM_dom"/>
</dbReference>
<evidence type="ECO:0000256" key="1">
    <source>
        <dbReference type="ARBA" id="ARBA00004123"/>
    </source>
</evidence>
<evidence type="ECO:0000313" key="11">
    <source>
        <dbReference type="Proteomes" id="UP000756132"/>
    </source>
</evidence>
<dbReference type="SUPFAM" id="SSF54928">
    <property type="entry name" value="RNA-binding domain, RBD"/>
    <property type="match status" value="2"/>
</dbReference>
<dbReference type="GO" id="GO:0005634">
    <property type="term" value="C:nucleus"/>
    <property type="evidence" value="ECO:0007669"/>
    <property type="project" value="UniProtKB-SubCell"/>
</dbReference>
<organism evidence="10 11">
    <name type="scientific">Passalora fulva</name>
    <name type="common">Tomato leaf mold</name>
    <name type="synonym">Cladosporium fulvum</name>
    <dbReference type="NCBI Taxonomy" id="5499"/>
    <lineage>
        <taxon>Eukaryota</taxon>
        <taxon>Fungi</taxon>
        <taxon>Dikarya</taxon>
        <taxon>Ascomycota</taxon>
        <taxon>Pezizomycotina</taxon>
        <taxon>Dothideomycetes</taxon>
        <taxon>Dothideomycetidae</taxon>
        <taxon>Mycosphaerellales</taxon>
        <taxon>Mycosphaerellaceae</taxon>
        <taxon>Fulvia</taxon>
    </lineage>
</organism>
<dbReference type="InterPro" id="IPR006529">
    <property type="entry name" value="U2AF_lg"/>
</dbReference>